<dbReference type="GO" id="GO:0006574">
    <property type="term" value="P:L-valine catabolic process"/>
    <property type="evidence" value="ECO:0007669"/>
    <property type="project" value="TreeGrafter"/>
</dbReference>
<evidence type="ECO:0000256" key="3">
    <source>
        <dbReference type="ARBA" id="ARBA00022801"/>
    </source>
</evidence>
<dbReference type="CDD" id="cd06558">
    <property type="entry name" value="crotonase-like"/>
    <property type="match status" value="1"/>
</dbReference>
<dbReference type="Pfam" id="PF16113">
    <property type="entry name" value="ECH_2"/>
    <property type="match status" value="1"/>
</dbReference>
<sequence length="314" mass="35919">MTEGFHQAIDDLHRVTYELSNMRTPTITIMDGQTIGFDSGIAFCSKIRIATENTIMMVPETNMGHFTDSSTSYFLSRLKNNYGRYIALCAASMTVEDIMAAGIATHYVPSNKITPMIEHLTHLKSPSLKEIDAAINLYTERWPINSLSCTMDVSRDKMMQTVIKECFRYNTVEEILLALKNEGSAFSLKARDEMLRASPTALKTTLELLCRTSSMSLIDSIILERRLWNIDMLSHDFKEGYKAITSKKSPKWHPQSLQDVDLEKNIKQDRFRAAQALKPMYLRHIEHAAFQRDEHFDEFNAGSSEYEMIFKSSL</sequence>
<proteinExistence type="predicted"/>
<evidence type="ECO:0000256" key="1">
    <source>
        <dbReference type="ARBA" id="ARBA00001709"/>
    </source>
</evidence>
<evidence type="ECO:0000259" key="4">
    <source>
        <dbReference type="Pfam" id="PF16113"/>
    </source>
</evidence>
<dbReference type="GO" id="GO:0003860">
    <property type="term" value="F:3-hydroxyisobutyryl-CoA hydrolase activity"/>
    <property type="evidence" value="ECO:0007669"/>
    <property type="project" value="UniProtKB-EC"/>
</dbReference>
<dbReference type="InterPro" id="IPR032259">
    <property type="entry name" value="HIBYL-CoA-H"/>
</dbReference>
<dbReference type="VEuPathDB" id="FungiDB:HMPREF1544_08324"/>
<dbReference type="GO" id="GO:0005739">
    <property type="term" value="C:mitochondrion"/>
    <property type="evidence" value="ECO:0007669"/>
    <property type="project" value="TreeGrafter"/>
</dbReference>
<dbReference type="SUPFAM" id="SSF52096">
    <property type="entry name" value="ClpP/crotonase"/>
    <property type="match status" value="1"/>
</dbReference>
<dbReference type="PANTHER" id="PTHR43176">
    <property type="entry name" value="3-HYDROXYISOBUTYRYL-COA HYDROLASE-RELATED"/>
    <property type="match status" value="1"/>
</dbReference>
<dbReference type="OrthoDB" id="1737613at2759"/>
<dbReference type="InterPro" id="IPR029045">
    <property type="entry name" value="ClpP/crotonase-like_dom_sf"/>
</dbReference>
<accession>S2J5I4</accession>
<keyword evidence="6" id="KW-1185">Reference proteome</keyword>
<feature type="domain" description="Enoyl-CoA hydratase/isomerase" evidence="4">
    <location>
        <begin position="8"/>
        <end position="263"/>
    </location>
</feature>
<name>S2J5I4_MUCC1</name>
<dbReference type="InParanoid" id="S2J5I4"/>
<evidence type="ECO:0000256" key="2">
    <source>
        <dbReference type="ARBA" id="ARBA00011915"/>
    </source>
</evidence>
<dbReference type="PANTHER" id="PTHR43176:SF3">
    <property type="entry name" value="3-HYDROXYISOBUTYRYL-COA HYDROLASE, MITOCHONDRIAL"/>
    <property type="match status" value="1"/>
</dbReference>
<reference evidence="6" key="1">
    <citation type="submission" date="2013-05" db="EMBL/GenBank/DDBJ databases">
        <title>The Genome sequence of Mucor circinelloides f. circinelloides 1006PhL.</title>
        <authorList>
            <consortium name="The Broad Institute Genomics Platform"/>
            <person name="Cuomo C."/>
            <person name="Earl A."/>
            <person name="Findley K."/>
            <person name="Lee S.C."/>
            <person name="Walker B."/>
            <person name="Young S."/>
            <person name="Zeng Q."/>
            <person name="Gargeya S."/>
            <person name="Fitzgerald M."/>
            <person name="Haas B."/>
            <person name="Abouelleil A."/>
            <person name="Allen A.W."/>
            <person name="Alvarado L."/>
            <person name="Arachchi H.M."/>
            <person name="Berlin A.M."/>
            <person name="Chapman S.B."/>
            <person name="Gainer-Dewar J."/>
            <person name="Goldberg J."/>
            <person name="Griggs A."/>
            <person name="Gujja S."/>
            <person name="Hansen M."/>
            <person name="Howarth C."/>
            <person name="Imamovic A."/>
            <person name="Ireland A."/>
            <person name="Larimer J."/>
            <person name="McCowan C."/>
            <person name="Murphy C."/>
            <person name="Pearson M."/>
            <person name="Poon T.W."/>
            <person name="Priest M."/>
            <person name="Roberts A."/>
            <person name="Saif S."/>
            <person name="Shea T."/>
            <person name="Sisk P."/>
            <person name="Sykes S."/>
            <person name="Wortman J."/>
            <person name="Nusbaum C."/>
            <person name="Birren B."/>
        </authorList>
    </citation>
    <scope>NUCLEOTIDE SEQUENCE [LARGE SCALE GENOMIC DNA]</scope>
    <source>
        <strain evidence="6">1006PhL</strain>
    </source>
</reference>
<dbReference type="Proteomes" id="UP000014254">
    <property type="component" value="Unassembled WGS sequence"/>
</dbReference>
<dbReference type="InterPro" id="IPR045004">
    <property type="entry name" value="ECH_dom"/>
</dbReference>
<comment type="catalytic activity">
    <reaction evidence="1">
        <text>3-hydroxy-2-methylpropanoyl-CoA + H2O = 3-hydroxy-2-methylpropanoate + CoA + H(+)</text>
        <dbReference type="Rhea" id="RHEA:20888"/>
        <dbReference type="ChEBI" id="CHEBI:11805"/>
        <dbReference type="ChEBI" id="CHEBI:15377"/>
        <dbReference type="ChEBI" id="CHEBI:15378"/>
        <dbReference type="ChEBI" id="CHEBI:57287"/>
        <dbReference type="ChEBI" id="CHEBI:57340"/>
        <dbReference type="EC" id="3.1.2.4"/>
    </reaction>
</comment>
<dbReference type="EMBL" id="KE124026">
    <property type="protein sequence ID" value="EPB84889.1"/>
    <property type="molecule type" value="Genomic_DNA"/>
</dbReference>
<dbReference type="STRING" id="1220926.S2J5I4"/>
<dbReference type="EC" id="3.1.2.4" evidence="2"/>
<protein>
    <recommendedName>
        <fullName evidence="2">3-hydroxyisobutyryl-CoA hydrolase</fullName>
        <ecNumber evidence="2">3.1.2.4</ecNumber>
    </recommendedName>
</protein>
<dbReference type="OMA" id="TERWPIN"/>
<gene>
    <name evidence="5" type="ORF">HMPREF1544_08324</name>
</gene>
<keyword evidence="3" id="KW-0378">Hydrolase</keyword>
<organism evidence="5 6">
    <name type="scientific">Mucor circinelloides f. circinelloides (strain 1006PhL)</name>
    <name type="common">Mucormycosis agent</name>
    <name type="synonym">Calyptromyces circinelloides</name>
    <dbReference type="NCBI Taxonomy" id="1220926"/>
    <lineage>
        <taxon>Eukaryota</taxon>
        <taxon>Fungi</taxon>
        <taxon>Fungi incertae sedis</taxon>
        <taxon>Mucoromycota</taxon>
        <taxon>Mucoromycotina</taxon>
        <taxon>Mucoromycetes</taxon>
        <taxon>Mucorales</taxon>
        <taxon>Mucorineae</taxon>
        <taxon>Mucoraceae</taxon>
        <taxon>Mucor</taxon>
    </lineage>
</organism>
<dbReference type="eggNOG" id="KOG1684">
    <property type="taxonomic scope" value="Eukaryota"/>
</dbReference>
<evidence type="ECO:0000313" key="6">
    <source>
        <dbReference type="Proteomes" id="UP000014254"/>
    </source>
</evidence>
<dbReference type="AlphaFoldDB" id="S2J5I4"/>
<dbReference type="Gene3D" id="3.90.226.10">
    <property type="entry name" value="2-enoyl-CoA Hydratase, Chain A, domain 1"/>
    <property type="match status" value="1"/>
</dbReference>
<evidence type="ECO:0000313" key="5">
    <source>
        <dbReference type="EMBL" id="EPB84889.1"/>
    </source>
</evidence>